<dbReference type="PANTHER" id="PTHR43024">
    <property type="entry name" value="UDP-N-ACETYLMURAMOYL-TRIPEPTIDE--D-ALANYL-D-ALANINE LIGASE"/>
    <property type="match status" value="1"/>
</dbReference>
<dbReference type="SUPFAM" id="SSF53623">
    <property type="entry name" value="MurD-like peptide ligases, catalytic domain"/>
    <property type="match status" value="1"/>
</dbReference>
<dbReference type="InterPro" id="IPR004101">
    <property type="entry name" value="Mur_ligase_C"/>
</dbReference>
<dbReference type="InterPro" id="IPR000713">
    <property type="entry name" value="Mur_ligase_N"/>
</dbReference>
<organism evidence="15 16">
    <name type="scientific">Rarispira pelagica</name>
    <dbReference type="NCBI Taxonomy" id="3141764"/>
    <lineage>
        <taxon>Bacteria</taxon>
        <taxon>Pseudomonadati</taxon>
        <taxon>Spirochaetota</taxon>
        <taxon>Spirochaetia</taxon>
        <taxon>Winmispirales</taxon>
        <taxon>Winmispiraceae</taxon>
        <taxon>Rarispira</taxon>
    </lineage>
</organism>
<keyword evidence="4 10" id="KW-0547">Nucleotide-binding</keyword>
<dbReference type="PANTHER" id="PTHR43024:SF1">
    <property type="entry name" value="UDP-N-ACETYLMURAMOYL-TRIPEPTIDE--D-ALANYL-D-ALANINE LIGASE"/>
    <property type="match status" value="1"/>
</dbReference>
<feature type="domain" description="Mur ligase N-terminal catalytic" evidence="12">
    <location>
        <begin position="26"/>
        <end position="104"/>
    </location>
</feature>
<evidence type="ECO:0000256" key="8">
    <source>
        <dbReference type="ARBA" id="ARBA00023306"/>
    </source>
</evidence>
<keyword evidence="6 10" id="KW-0133">Cell shape</keyword>
<dbReference type="InterPro" id="IPR036615">
    <property type="entry name" value="Mur_ligase_C_dom_sf"/>
</dbReference>
<evidence type="ECO:0000313" key="15">
    <source>
        <dbReference type="EMBL" id="MEM5948680.1"/>
    </source>
</evidence>
<comment type="similarity">
    <text evidence="10">Belongs to the MurCDEF family. MurF subfamily.</text>
</comment>
<proteinExistence type="inferred from homology"/>
<gene>
    <name evidence="10 15" type="primary">murF</name>
    <name evidence="15" type="ORF">WKV44_09005</name>
</gene>
<dbReference type="InterPro" id="IPR013221">
    <property type="entry name" value="Mur_ligase_cen"/>
</dbReference>
<evidence type="ECO:0000256" key="10">
    <source>
        <dbReference type="HAMAP-Rule" id="MF_02019"/>
    </source>
</evidence>
<evidence type="ECO:0000256" key="4">
    <source>
        <dbReference type="ARBA" id="ARBA00022741"/>
    </source>
</evidence>
<dbReference type="HAMAP" id="MF_02019">
    <property type="entry name" value="MurF"/>
    <property type="match status" value="1"/>
</dbReference>
<comment type="function">
    <text evidence="10 11">Involved in cell wall formation. Catalyzes the final step in the synthesis of UDP-N-acetylmuramoyl-pentapeptide, the precursor of murein.</text>
</comment>
<dbReference type="GO" id="GO:0047480">
    <property type="term" value="F:UDP-N-acetylmuramoyl-tripeptide-D-alanyl-D-alanine ligase activity"/>
    <property type="evidence" value="ECO:0007669"/>
    <property type="project" value="UniProtKB-EC"/>
</dbReference>
<evidence type="ECO:0000256" key="1">
    <source>
        <dbReference type="ARBA" id="ARBA00022490"/>
    </source>
</evidence>
<dbReference type="NCBIfam" id="TIGR01143">
    <property type="entry name" value="murF"/>
    <property type="match status" value="1"/>
</dbReference>
<dbReference type="InterPro" id="IPR051046">
    <property type="entry name" value="MurCDEF_CellWall_CoF430Synth"/>
</dbReference>
<reference evidence="15 16" key="1">
    <citation type="submission" date="2024-03" db="EMBL/GenBank/DDBJ databases">
        <title>Ignisphaera cupida sp. nov., a hyperthermophilic hydrolytic archaeon from a hot spring of Kamchatka, and proposal of Ignisphaeraceae fam. nov.</title>
        <authorList>
            <person name="Podosokorskaya O.A."/>
            <person name="Elcheninov A.G."/>
            <person name="Maltseva A.I."/>
            <person name="Zayulina K.S."/>
            <person name="Novikov A."/>
            <person name="Merkel A.Y."/>
        </authorList>
    </citation>
    <scope>NUCLEOTIDE SEQUENCE [LARGE SCALE GENOMIC DNA]</scope>
    <source>
        <strain evidence="15 16">38H-sp</strain>
    </source>
</reference>
<dbReference type="SUPFAM" id="SSF63418">
    <property type="entry name" value="MurE/MurF N-terminal domain"/>
    <property type="match status" value="1"/>
</dbReference>
<dbReference type="Gene3D" id="3.90.190.20">
    <property type="entry name" value="Mur ligase, C-terminal domain"/>
    <property type="match status" value="1"/>
</dbReference>
<feature type="domain" description="Mur ligase central" evidence="14">
    <location>
        <begin position="119"/>
        <end position="300"/>
    </location>
</feature>
<evidence type="ECO:0000256" key="6">
    <source>
        <dbReference type="ARBA" id="ARBA00022960"/>
    </source>
</evidence>
<dbReference type="InterPro" id="IPR036565">
    <property type="entry name" value="Mur-like_cat_sf"/>
</dbReference>
<dbReference type="EC" id="6.3.2.10" evidence="10 11"/>
<dbReference type="EMBL" id="JBCHKQ010000004">
    <property type="protein sequence ID" value="MEM5948680.1"/>
    <property type="molecule type" value="Genomic_DNA"/>
</dbReference>
<keyword evidence="9 10" id="KW-0961">Cell wall biogenesis/degradation</keyword>
<comment type="subcellular location">
    <subcellularLocation>
        <location evidence="10 11">Cytoplasm</location>
    </subcellularLocation>
</comment>
<evidence type="ECO:0000256" key="7">
    <source>
        <dbReference type="ARBA" id="ARBA00022984"/>
    </source>
</evidence>
<evidence type="ECO:0000259" key="14">
    <source>
        <dbReference type="Pfam" id="PF08245"/>
    </source>
</evidence>
<dbReference type="Pfam" id="PF01225">
    <property type="entry name" value="Mur_ligase"/>
    <property type="match status" value="1"/>
</dbReference>
<dbReference type="InterPro" id="IPR005863">
    <property type="entry name" value="UDP-N-AcMur_synth"/>
</dbReference>
<accession>A0ABU9UDE0</accession>
<protein>
    <recommendedName>
        <fullName evidence="10 11">UDP-N-acetylmuramoyl-tripeptide--D-alanyl-D-alanine ligase</fullName>
        <ecNumber evidence="10 11">6.3.2.10</ecNumber>
    </recommendedName>
    <alternativeName>
        <fullName evidence="10">D-alanyl-D-alanine-adding enzyme</fullName>
    </alternativeName>
</protein>
<dbReference type="SUPFAM" id="SSF53244">
    <property type="entry name" value="MurD-like peptide ligases, peptide-binding domain"/>
    <property type="match status" value="1"/>
</dbReference>
<comment type="caution">
    <text evidence="15">The sequence shown here is derived from an EMBL/GenBank/DDBJ whole genome shotgun (WGS) entry which is preliminary data.</text>
</comment>
<feature type="domain" description="Mur ligase C-terminal" evidence="13">
    <location>
        <begin position="323"/>
        <end position="445"/>
    </location>
</feature>
<dbReference type="Gene3D" id="3.40.1190.10">
    <property type="entry name" value="Mur-like, catalytic domain"/>
    <property type="match status" value="1"/>
</dbReference>
<keyword evidence="3 10" id="KW-0132">Cell division</keyword>
<dbReference type="Pfam" id="PF08245">
    <property type="entry name" value="Mur_ligase_M"/>
    <property type="match status" value="1"/>
</dbReference>
<dbReference type="InterPro" id="IPR035911">
    <property type="entry name" value="MurE/MurF_N"/>
</dbReference>
<keyword evidence="5 10" id="KW-0067">ATP-binding</keyword>
<dbReference type="RefSeq" id="WP_420070131.1">
    <property type="nucleotide sequence ID" value="NZ_JBCHKQ010000004.1"/>
</dbReference>
<keyword evidence="8 10" id="KW-0131">Cell cycle</keyword>
<evidence type="ECO:0000256" key="2">
    <source>
        <dbReference type="ARBA" id="ARBA00022598"/>
    </source>
</evidence>
<keyword evidence="7 10" id="KW-0573">Peptidoglycan synthesis</keyword>
<evidence type="ECO:0000259" key="13">
    <source>
        <dbReference type="Pfam" id="PF02875"/>
    </source>
</evidence>
<evidence type="ECO:0000256" key="9">
    <source>
        <dbReference type="ARBA" id="ARBA00023316"/>
    </source>
</evidence>
<name>A0ABU9UDE0_9SPIR</name>
<feature type="binding site" evidence="10">
    <location>
        <begin position="121"/>
        <end position="127"/>
    </location>
    <ligand>
        <name>ATP</name>
        <dbReference type="ChEBI" id="CHEBI:30616"/>
    </ligand>
</feature>
<dbReference type="Proteomes" id="UP001466331">
    <property type="component" value="Unassembled WGS sequence"/>
</dbReference>
<evidence type="ECO:0000256" key="11">
    <source>
        <dbReference type="RuleBase" id="RU004136"/>
    </source>
</evidence>
<dbReference type="Gene3D" id="3.40.1390.10">
    <property type="entry name" value="MurE/MurF, N-terminal domain"/>
    <property type="match status" value="1"/>
</dbReference>
<dbReference type="Pfam" id="PF02875">
    <property type="entry name" value="Mur_ligase_C"/>
    <property type="match status" value="1"/>
</dbReference>
<evidence type="ECO:0000313" key="16">
    <source>
        <dbReference type="Proteomes" id="UP001466331"/>
    </source>
</evidence>
<evidence type="ECO:0000256" key="5">
    <source>
        <dbReference type="ARBA" id="ARBA00022840"/>
    </source>
</evidence>
<keyword evidence="1 10" id="KW-0963">Cytoplasm</keyword>
<comment type="pathway">
    <text evidence="10 11">Cell wall biogenesis; peptidoglycan biosynthesis.</text>
</comment>
<keyword evidence="16" id="KW-1185">Reference proteome</keyword>
<sequence length="463" mass="50453">MDIIKISKIVSGKLYNISGSKLTVEDVVINSREAAPGKLFVPLKGKNTDGHFYIEEAFSKGAPCSLVDESFFRMAGAAILRYAATNRASFIVVSDTLSALQSIAEFYMSHINAPLRIGVSGSNGKTTTKEMLASVIKQEIGAIAYTKGNLNSEIGLPLSVLRMPKKSKCLILEMGVDHPGEMDRLVKIVRPNLAVITGIGTAHLGAFGTRENIALEKKKIFSYFGSSSTGLIPEDEDMFDLLKEGCSGNISKYGFLSTKGLQAWKDDGLNGVSLVWEGLEIRIPVPGRHIVKNALGVIKMAKTIGLSNKNIAAGLSEYRPLFGRWQVVKGDITVILDCYNSNPDSLKASLSTFSDIKSNVRKKIVVIGDMLELGDGEDRFHQEIGEYVSSLDIDVFIFVGQRMRLAFEKMGDTNMCFHFDSAEEARKTLEDISSSGDVILCKGSRAMELERTVKNIVEGAVNA</sequence>
<evidence type="ECO:0000259" key="12">
    <source>
        <dbReference type="Pfam" id="PF01225"/>
    </source>
</evidence>
<keyword evidence="2 10" id="KW-0436">Ligase</keyword>
<evidence type="ECO:0000256" key="3">
    <source>
        <dbReference type="ARBA" id="ARBA00022618"/>
    </source>
</evidence>
<comment type="catalytic activity">
    <reaction evidence="10 11">
        <text>D-alanyl-D-alanine + UDP-N-acetyl-alpha-D-muramoyl-L-alanyl-gamma-D-glutamyl-meso-2,6-diaminopimelate + ATP = UDP-N-acetyl-alpha-D-muramoyl-L-alanyl-gamma-D-glutamyl-meso-2,6-diaminopimeloyl-D-alanyl-D-alanine + ADP + phosphate + H(+)</text>
        <dbReference type="Rhea" id="RHEA:28374"/>
        <dbReference type="ChEBI" id="CHEBI:15378"/>
        <dbReference type="ChEBI" id="CHEBI:30616"/>
        <dbReference type="ChEBI" id="CHEBI:43474"/>
        <dbReference type="ChEBI" id="CHEBI:57822"/>
        <dbReference type="ChEBI" id="CHEBI:61386"/>
        <dbReference type="ChEBI" id="CHEBI:83905"/>
        <dbReference type="ChEBI" id="CHEBI:456216"/>
        <dbReference type="EC" id="6.3.2.10"/>
    </reaction>
</comment>